<evidence type="ECO:0000313" key="3">
    <source>
        <dbReference type="Proteomes" id="UP000719766"/>
    </source>
</evidence>
<dbReference type="Proteomes" id="UP000719766">
    <property type="component" value="Unassembled WGS sequence"/>
</dbReference>
<dbReference type="GeneID" id="64593534"/>
<name>A0A9P7DPM7_9AGAM</name>
<evidence type="ECO:0000256" key="1">
    <source>
        <dbReference type="SAM" id="MobiDB-lite"/>
    </source>
</evidence>
<organism evidence="2 3">
    <name type="scientific">Suillus plorans</name>
    <dbReference type="NCBI Taxonomy" id="116603"/>
    <lineage>
        <taxon>Eukaryota</taxon>
        <taxon>Fungi</taxon>
        <taxon>Dikarya</taxon>
        <taxon>Basidiomycota</taxon>
        <taxon>Agaricomycotina</taxon>
        <taxon>Agaricomycetes</taxon>
        <taxon>Agaricomycetidae</taxon>
        <taxon>Boletales</taxon>
        <taxon>Suillineae</taxon>
        <taxon>Suillaceae</taxon>
        <taxon>Suillus</taxon>
    </lineage>
</organism>
<feature type="region of interest" description="Disordered" evidence="1">
    <location>
        <begin position="124"/>
        <end position="144"/>
    </location>
</feature>
<dbReference type="EMBL" id="JABBWE010000010">
    <property type="protein sequence ID" value="KAG1799889.1"/>
    <property type="molecule type" value="Genomic_DNA"/>
</dbReference>
<comment type="caution">
    <text evidence="2">The sequence shown here is derived from an EMBL/GenBank/DDBJ whole genome shotgun (WGS) entry which is preliminary data.</text>
</comment>
<proteinExistence type="predicted"/>
<gene>
    <name evidence="2" type="ORF">HD556DRAFT_1305401</name>
</gene>
<reference evidence="2" key="1">
    <citation type="journal article" date="2020" name="New Phytol.">
        <title>Comparative genomics reveals dynamic genome evolution in host specialist ectomycorrhizal fungi.</title>
        <authorList>
            <person name="Lofgren L.A."/>
            <person name="Nguyen N.H."/>
            <person name="Vilgalys R."/>
            <person name="Ruytinx J."/>
            <person name="Liao H.L."/>
            <person name="Branco S."/>
            <person name="Kuo A."/>
            <person name="LaButti K."/>
            <person name="Lipzen A."/>
            <person name="Andreopoulos W."/>
            <person name="Pangilinan J."/>
            <person name="Riley R."/>
            <person name="Hundley H."/>
            <person name="Na H."/>
            <person name="Barry K."/>
            <person name="Grigoriev I.V."/>
            <person name="Stajich J.E."/>
            <person name="Kennedy P.G."/>
        </authorList>
    </citation>
    <scope>NUCLEOTIDE SEQUENCE</scope>
    <source>
        <strain evidence="2">S12</strain>
    </source>
</reference>
<sequence length="334" mass="37289">MPDDPHPEWTVTCDTCHKTLEWFVCKTNTNGNQAKWMACCVVGKCYFFCSAYSQNGMPLHSPELPQGDSQSPPWKKPHRGKGKCRIHGCPNIHINVKCGWSVCARHCRGLGGCGLKDHTPLNQPLADDDDLEPDGNASRLDEDVLELSDNDLIYENNLTDKEEDQLVSDPACSAAPTLDDPPIPTLDPPSAPAAGPSNGKGKNRAMPVHPNQCLLSKSPPKPTSNQPKHSLQLPPLFTMQLEQEHYLDEKQHQHDAARIKSSQCAKYSVTVHAFVQNGDPPSSFVFQTGFEWLHFYLMYEVLRELDLPATNLEDIRDGYQPSKLHLFDPSTRAW</sequence>
<feature type="region of interest" description="Disordered" evidence="1">
    <location>
        <begin position="158"/>
        <end position="210"/>
    </location>
</feature>
<dbReference type="OrthoDB" id="2688534at2759"/>
<keyword evidence="3" id="KW-1185">Reference proteome</keyword>
<accession>A0A9P7DPM7</accession>
<dbReference type="AlphaFoldDB" id="A0A9P7DPM7"/>
<evidence type="ECO:0000313" key="2">
    <source>
        <dbReference type="EMBL" id="KAG1799889.1"/>
    </source>
</evidence>
<feature type="compositionally biased region" description="Pro residues" evidence="1">
    <location>
        <begin position="179"/>
        <end position="191"/>
    </location>
</feature>
<dbReference type="RefSeq" id="XP_041164112.1">
    <property type="nucleotide sequence ID" value="XM_041299770.1"/>
</dbReference>
<protein>
    <submittedName>
        <fullName evidence="2">Uncharacterized protein</fullName>
    </submittedName>
</protein>